<dbReference type="AlphaFoldDB" id="A0A7W7PE82"/>
<sequence length="493" mass="49919">MLPTIIPTVTVTARYLTPDGLALTGNVTFQAPTLLTHTGSDVILGGPIVAQLDADGRIKAVLPATDAPGMNPAKWQYTVIEQLSGLPVNRTYNIVLPASQTTVDLADIAPVNPEAPEYVAVPGPPGPAGAPGPAGPAGAPGLVRSVNGKSTADITLAAADVKAVPAASVGVASGVAGLDATGKVPAAQLPPGAVAPVSSVNGKKGAVVLTAADLGALDQAAGDLRYAKPTDFPVQSVNGATGKVVLTANEVNAVPVDTAVLLSGAQTVEGTKTFMSPPMSLGAPTNGGHLVRKDYVDQVSSPGTWGPGDLGFKAWTFDPATASMSTSTEKTQAPQYCQTGNVYLMGVVFHTPTEIGKLAFFCHGYVGNTLSTASYAGLYNAAGARVAVTPSLKDIFPAVHEGATVAFPLTSSYVAQPGKYWVAFVFNGPATRTDGPGFAVGANFGLRPSCAARMPGEFIRHGRLPATGQTSLPASFTPSSVIDDANAIWAAVA</sequence>
<dbReference type="Proteomes" id="UP000556436">
    <property type="component" value="Unassembled WGS sequence"/>
</dbReference>
<proteinExistence type="predicted"/>
<reference evidence="1 2" key="1">
    <citation type="submission" date="2020-08" db="EMBL/GenBank/DDBJ databases">
        <title>Genomic Encyclopedia of Type Strains, Phase III (KMG-III): the genomes of soil and plant-associated and newly described type strains.</title>
        <authorList>
            <person name="Whitman W."/>
        </authorList>
    </citation>
    <scope>NUCLEOTIDE SEQUENCE [LARGE SCALE GENOMIC DNA]</scope>
    <source>
        <strain evidence="1 2">CECT 3265</strain>
    </source>
</reference>
<keyword evidence="2" id="KW-1185">Reference proteome</keyword>
<evidence type="ECO:0000313" key="1">
    <source>
        <dbReference type="EMBL" id="MBB4886789.1"/>
    </source>
</evidence>
<accession>A0A7W7PE82</accession>
<dbReference type="EMBL" id="JACHJG010000005">
    <property type="protein sequence ID" value="MBB4886789.1"/>
    <property type="molecule type" value="Genomic_DNA"/>
</dbReference>
<gene>
    <name evidence="1" type="ORF">FHS38_002834</name>
</gene>
<evidence type="ECO:0000313" key="2">
    <source>
        <dbReference type="Proteomes" id="UP000556436"/>
    </source>
</evidence>
<protein>
    <recommendedName>
        <fullName evidence="3">Collagen triple helix repeat (20 copies)</fullName>
    </recommendedName>
</protein>
<comment type="caution">
    <text evidence="1">The sequence shown here is derived from an EMBL/GenBank/DDBJ whole genome shotgun (WGS) entry which is preliminary data.</text>
</comment>
<dbReference type="RefSeq" id="WP_184733877.1">
    <property type="nucleotide sequence ID" value="NZ_BMRW01000005.1"/>
</dbReference>
<organism evidence="1 2">
    <name type="scientific">Streptomyces netropsis</name>
    <name type="common">Streptoverticillium netropsis</name>
    <dbReference type="NCBI Taxonomy" id="55404"/>
    <lineage>
        <taxon>Bacteria</taxon>
        <taxon>Bacillati</taxon>
        <taxon>Actinomycetota</taxon>
        <taxon>Actinomycetes</taxon>
        <taxon>Kitasatosporales</taxon>
        <taxon>Streptomycetaceae</taxon>
        <taxon>Streptomyces</taxon>
    </lineage>
</organism>
<name>A0A7W7PE82_STRNE</name>
<evidence type="ECO:0008006" key="3">
    <source>
        <dbReference type="Google" id="ProtNLM"/>
    </source>
</evidence>